<gene>
    <name evidence="2" type="ORF">FOF46_03455</name>
</gene>
<evidence type="ECO:0000313" key="3">
    <source>
        <dbReference type="Proteomes" id="UP000318833"/>
    </source>
</evidence>
<protein>
    <recommendedName>
        <fullName evidence="4">T9SS type A sorting domain-containing protein</fullName>
    </recommendedName>
</protein>
<sequence length="212" mass="24151">MKLIAYIFSLFLFLNSYANDMDQSLEVEMDGLVVMVVDFQEGDKIKLFEVETGDHVLSKTHGEIDLSQLPMGSYLLENNEGRSVVIERLEEEISIEGVIEHSETDFVLENDSERTFVPADINVEQEFIHYYENAETNLLAVEREGDIVKVIDFEDGDKIKLFEVKNTVHVLSKTTNYVDLSQLPAGVYVLENDRGDSVVLEKFVDEDQVADM</sequence>
<reference evidence="2 3" key="1">
    <citation type="submission" date="2019-07" db="EMBL/GenBank/DDBJ databases">
        <title>The draft genome sequence of Aquimarina algiphila M91.</title>
        <authorList>
            <person name="Meng X."/>
        </authorList>
    </citation>
    <scope>NUCLEOTIDE SEQUENCE [LARGE SCALE GENOMIC DNA]</scope>
    <source>
        <strain evidence="2 3">M91</strain>
    </source>
</reference>
<feature type="chain" id="PRO_5022212770" description="T9SS type A sorting domain-containing protein" evidence="1">
    <location>
        <begin position="19"/>
        <end position="212"/>
    </location>
</feature>
<comment type="caution">
    <text evidence="2">The sequence shown here is derived from an EMBL/GenBank/DDBJ whole genome shotgun (WGS) entry which is preliminary data.</text>
</comment>
<proteinExistence type="predicted"/>
<dbReference type="AlphaFoldDB" id="A0A554VQ42"/>
<keyword evidence="1" id="KW-0732">Signal</keyword>
<keyword evidence="3" id="KW-1185">Reference proteome</keyword>
<evidence type="ECO:0000256" key="1">
    <source>
        <dbReference type="SAM" id="SignalP"/>
    </source>
</evidence>
<dbReference type="EMBL" id="VLNR01000005">
    <property type="protein sequence ID" value="TSE10649.1"/>
    <property type="molecule type" value="Genomic_DNA"/>
</dbReference>
<name>A0A554VQ42_9FLAO</name>
<evidence type="ECO:0008006" key="4">
    <source>
        <dbReference type="Google" id="ProtNLM"/>
    </source>
</evidence>
<dbReference type="RefSeq" id="WP_109437187.1">
    <property type="nucleotide sequence ID" value="NZ_CANLFO010000001.1"/>
</dbReference>
<feature type="signal peptide" evidence="1">
    <location>
        <begin position="1"/>
        <end position="18"/>
    </location>
</feature>
<organism evidence="2 3">
    <name type="scientific">Aquimarina algiphila</name>
    <dbReference type="NCBI Taxonomy" id="2047982"/>
    <lineage>
        <taxon>Bacteria</taxon>
        <taxon>Pseudomonadati</taxon>
        <taxon>Bacteroidota</taxon>
        <taxon>Flavobacteriia</taxon>
        <taxon>Flavobacteriales</taxon>
        <taxon>Flavobacteriaceae</taxon>
        <taxon>Aquimarina</taxon>
    </lineage>
</organism>
<evidence type="ECO:0000313" key="2">
    <source>
        <dbReference type="EMBL" id="TSE10649.1"/>
    </source>
</evidence>
<dbReference type="OrthoDB" id="1162133at2"/>
<dbReference type="Proteomes" id="UP000318833">
    <property type="component" value="Unassembled WGS sequence"/>
</dbReference>
<accession>A0A554VQ42</accession>